<evidence type="ECO:0000259" key="2">
    <source>
        <dbReference type="Pfam" id="PF02517"/>
    </source>
</evidence>
<keyword evidence="1" id="KW-0472">Membrane</keyword>
<evidence type="ECO:0000313" key="4">
    <source>
        <dbReference type="Proteomes" id="UP000631421"/>
    </source>
</evidence>
<dbReference type="GO" id="GO:0080120">
    <property type="term" value="P:CAAX-box protein maturation"/>
    <property type="evidence" value="ECO:0007669"/>
    <property type="project" value="UniProtKB-ARBA"/>
</dbReference>
<feature type="transmembrane region" description="Helical" evidence="1">
    <location>
        <begin position="63"/>
        <end position="83"/>
    </location>
</feature>
<evidence type="ECO:0000256" key="1">
    <source>
        <dbReference type="SAM" id="Phobius"/>
    </source>
</evidence>
<feature type="transmembrane region" description="Helical" evidence="1">
    <location>
        <begin position="95"/>
        <end position="114"/>
    </location>
</feature>
<reference evidence="3" key="1">
    <citation type="journal article" date="2015" name="ISME J.">
        <title>Draft Genome Sequence of Streptomyces incarnatus NRRL8089, which Produces the Nucleoside Antibiotic Sinefungin.</title>
        <authorList>
            <person name="Oshima K."/>
            <person name="Hattori M."/>
            <person name="Shimizu H."/>
            <person name="Fukuda K."/>
            <person name="Nemoto M."/>
            <person name="Inagaki K."/>
            <person name="Tamura T."/>
        </authorList>
    </citation>
    <scope>NUCLEOTIDE SEQUENCE</scope>
    <source>
        <strain evidence="3">FACHB-1277</strain>
    </source>
</reference>
<keyword evidence="3" id="KW-0482">Metalloprotease</keyword>
<keyword evidence="3" id="KW-0378">Hydrolase</keyword>
<keyword evidence="4" id="KW-1185">Reference proteome</keyword>
<keyword evidence="1" id="KW-1133">Transmembrane helix</keyword>
<comment type="caution">
    <text evidence="3">The sequence shown here is derived from an EMBL/GenBank/DDBJ whole genome shotgun (WGS) entry which is preliminary data.</text>
</comment>
<dbReference type="Proteomes" id="UP000631421">
    <property type="component" value="Unassembled WGS sequence"/>
</dbReference>
<evidence type="ECO:0000313" key="3">
    <source>
        <dbReference type="EMBL" id="MBD2152085.1"/>
    </source>
</evidence>
<dbReference type="PANTHER" id="PTHR43592:SF7">
    <property type="entry name" value="CAAX AMINO TERMINAL PROTEASE FAMILY PROTEIN"/>
    <property type="match status" value="1"/>
</dbReference>
<dbReference type="GO" id="GO:0004175">
    <property type="term" value="F:endopeptidase activity"/>
    <property type="evidence" value="ECO:0007669"/>
    <property type="project" value="UniProtKB-ARBA"/>
</dbReference>
<feature type="domain" description="CAAX prenyl protease 2/Lysostaphin resistance protein A-like" evidence="2">
    <location>
        <begin position="105"/>
        <end position="191"/>
    </location>
</feature>
<dbReference type="Pfam" id="PF02517">
    <property type="entry name" value="Rce1-like"/>
    <property type="match status" value="1"/>
</dbReference>
<dbReference type="GO" id="GO:0008237">
    <property type="term" value="F:metallopeptidase activity"/>
    <property type="evidence" value="ECO:0007669"/>
    <property type="project" value="UniProtKB-KW"/>
</dbReference>
<dbReference type="InterPro" id="IPR003675">
    <property type="entry name" value="Rce1/LyrA-like_dom"/>
</dbReference>
<sequence length="206" mass="22569">MSPESPNQEPKEQKTNRDTSIILSRSQVLIAMAVTAVILFAISKGWTYVTGVAMVSLYWDNQHAAMGVGIGLGVALLSSLLYDLWESYRLAAQEYLEMVITPLVPLDLVWLGLLPGLSEEMLFRGAALPNLGMNGIAVIITSIVFGLLHMASIKYFSYAFWAIAVGMMFGAVTIYTDNLLTAIVAHTLTNTLSGVIWKWKHRSLAS</sequence>
<feature type="transmembrane region" description="Helical" evidence="1">
    <location>
        <begin position="21"/>
        <end position="43"/>
    </location>
</feature>
<organism evidence="3 4">
    <name type="scientific">Pseudanabaena cinerea FACHB-1277</name>
    <dbReference type="NCBI Taxonomy" id="2949581"/>
    <lineage>
        <taxon>Bacteria</taxon>
        <taxon>Bacillati</taxon>
        <taxon>Cyanobacteriota</taxon>
        <taxon>Cyanophyceae</taxon>
        <taxon>Pseudanabaenales</taxon>
        <taxon>Pseudanabaenaceae</taxon>
        <taxon>Pseudanabaena</taxon>
        <taxon>Pseudanabaena cinerea</taxon>
    </lineage>
</organism>
<protein>
    <submittedName>
        <fullName evidence="3">CPBP family intramembrane metalloprotease</fullName>
    </submittedName>
</protein>
<dbReference type="RefSeq" id="WP_190352495.1">
    <property type="nucleotide sequence ID" value="NZ_JACJPY010000080.1"/>
</dbReference>
<feature type="transmembrane region" description="Helical" evidence="1">
    <location>
        <begin position="126"/>
        <end position="148"/>
    </location>
</feature>
<feature type="transmembrane region" description="Helical" evidence="1">
    <location>
        <begin position="180"/>
        <end position="199"/>
    </location>
</feature>
<proteinExistence type="predicted"/>
<feature type="transmembrane region" description="Helical" evidence="1">
    <location>
        <begin position="155"/>
        <end position="174"/>
    </location>
</feature>
<dbReference type="PANTHER" id="PTHR43592">
    <property type="entry name" value="CAAX AMINO TERMINAL PROTEASE"/>
    <property type="match status" value="1"/>
</dbReference>
<keyword evidence="1" id="KW-0812">Transmembrane</keyword>
<keyword evidence="3" id="KW-0645">Protease</keyword>
<dbReference type="AlphaFoldDB" id="A0A926UVD8"/>
<gene>
    <name evidence="3" type="ORF">H6F44_18440</name>
</gene>
<accession>A0A926UVD8</accession>
<dbReference type="EMBL" id="JACJPY010000080">
    <property type="protein sequence ID" value="MBD2152085.1"/>
    <property type="molecule type" value="Genomic_DNA"/>
</dbReference>
<reference evidence="3" key="2">
    <citation type="submission" date="2020-08" db="EMBL/GenBank/DDBJ databases">
        <authorList>
            <person name="Chen M."/>
            <person name="Teng W."/>
            <person name="Zhao L."/>
            <person name="Hu C."/>
            <person name="Zhou Y."/>
            <person name="Han B."/>
            <person name="Song L."/>
            <person name="Shu W."/>
        </authorList>
    </citation>
    <scope>NUCLEOTIDE SEQUENCE</scope>
    <source>
        <strain evidence="3">FACHB-1277</strain>
    </source>
</reference>
<name>A0A926UVD8_9CYAN</name>